<dbReference type="InterPro" id="IPR006016">
    <property type="entry name" value="UspA"/>
</dbReference>
<dbReference type="RefSeq" id="WP_406260542.1">
    <property type="nucleotide sequence ID" value="NZ_CP108125.1"/>
</dbReference>
<keyword evidence="4" id="KW-1185">Reference proteome</keyword>
<dbReference type="PRINTS" id="PR01438">
    <property type="entry name" value="UNVRSLSTRESS"/>
</dbReference>
<dbReference type="Proteomes" id="UP001622690">
    <property type="component" value="Chromosome"/>
</dbReference>
<reference evidence="3 4" key="1">
    <citation type="submission" date="2022-10" db="EMBL/GenBank/DDBJ databases">
        <title>The complete genomes of actinobacterial strains from the NBC collection.</title>
        <authorList>
            <person name="Joergensen T.S."/>
            <person name="Alvarez Arevalo M."/>
            <person name="Sterndorff E.B."/>
            <person name="Faurdal D."/>
            <person name="Vuksanovic O."/>
            <person name="Mourched A.-S."/>
            <person name="Charusanti P."/>
            <person name="Shaw S."/>
            <person name="Blin K."/>
            <person name="Weber T."/>
        </authorList>
    </citation>
    <scope>NUCLEOTIDE SEQUENCE [LARGE SCALE GENOMIC DNA]</scope>
    <source>
        <strain evidence="3 4">NBC_00206</strain>
    </source>
</reference>
<accession>A0ABZ1J287</accession>
<name>A0ABZ1J287_9ACTN</name>
<dbReference type="EMBL" id="CP108125">
    <property type="protein sequence ID" value="WTO86621.1"/>
    <property type="molecule type" value="Genomic_DNA"/>
</dbReference>
<gene>
    <name evidence="3" type="ORF">OHU27_30985</name>
</gene>
<dbReference type="Pfam" id="PF00582">
    <property type="entry name" value="Usp"/>
    <property type="match status" value="2"/>
</dbReference>
<evidence type="ECO:0000313" key="4">
    <source>
        <dbReference type="Proteomes" id="UP001622690"/>
    </source>
</evidence>
<evidence type="ECO:0000259" key="2">
    <source>
        <dbReference type="Pfam" id="PF00582"/>
    </source>
</evidence>
<comment type="similarity">
    <text evidence="1">Belongs to the universal stress protein A family.</text>
</comment>
<dbReference type="PANTHER" id="PTHR46268:SF6">
    <property type="entry name" value="UNIVERSAL STRESS PROTEIN UP12"/>
    <property type="match status" value="1"/>
</dbReference>
<evidence type="ECO:0000313" key="3">
    <source>
        <dbReference type="EMBL" id="WTO86621.1"/>
    </source>
</evidence>
<feature type="domain" description="UspA" evidence="2">
    <location>
        <begin position="151"/>
        <end position="287"/>
    </location>
</feature>
<dbReference type="InterPro" id="IPR006015">
    <property type="entry name" value="Universal_stress_UspA"/>
</dbReference>
<dbReference type="SUPFAM" id="SSF52402">
    <property type="entry name" value="Adenine nucleotide alpha hydrolases-like"/>
    <property type="match status" value="2"/>
</dbReference>
<sequence length="290" mass="30667">MNRPLPVVVGVDGSEAALRAVDRAAEEAASRGAPLRLVYASRWGRYEGAALAGDLEGPPERVDAVEIVDSAARRARARRPEVPLAMVTVAEEPEYVLVRESRTAALLVTGSRGRGGIAEALLGSVSLTVAAHTHCPMIVVRPEHADRVRPYGRVVVGVGDGSATSAAVRFAAEEARRRGAVLEAVRAWRQPARETPDAPPAVGDHPRTHELRAAEVLDKALSDVPAGVVARRRAAEGHTRTVLADASYAADLLVVGAERRHRPFGPHIGRVAHGVLHRSACPVAVVPGPE</sequence>
<feature type="domain" description="UspA" evidence="2">
    <location>
        <begin position="7"/>
        <end position="141"/>
    </location>
</feature>
<protein>
    <submittedName>
        <fullName evidence="3">Universal stress protein</fullName>
    </submittedName>
</protein>
<evidence type="ECO:0000256" key="1">
    <source>
        <dbReference type="ARBA" id="ARBA00008791"/>
    </source>
</evidence>
<organism evidence="3 4">
    <name type="scientific">Streptomyces nigra</name>
    <dbReference type="NCBI Taxonomy" id="1827580"/>
    <lineage>
        <taxon>Bacteria</taxon>
        <taxon>Bacillati</taxon>
        <taxon>Actinomycetota</taxon>
        <taxon>Actinomycetes</taxon>
        <taxon>Kitasatosporales</taxon>
        <taxon>Streptomycetaceae</taxon>
        <taxon>Streptomyces</taxon>
    </lineage>
</organism>
<dbReference type="Gene3D" id="3.40.50.620">
    <property type="entry name" value="HUPs"/>
    <property type="match status" value="2"/>
</dbReference>
<dbReference type="PANTHER" id="PTHR46268">
    <property type="entry name" value="STRESS RESPONSE PROTEIN NHAX"/>
    <property type="match status" value="1"/>
</dbReference>
<proteinExistence type="inferred from homology"/>
<dbReference type="InterPro" id="IPR014729">
    <property type="entry name" value="Rossmann-like_a/b/a_fold"/>
</dbReference>